<accession>L9XNA7</accession>
<dbReference type="GO" id="GO:0005886">
    <property type="term" value="C:plasma membrane"/>
    <property type="evidence" value="ECO:0007669"/>
    <property type="project" value="UniProtKB-SubCell"/>
</dbReference>
<dbReference type="SUPFAM" id="SSF161098">
    <property type="entry name" value="MetI-like"/>
    <property type="match status" value="1"/>
</dbReference>
<feature type="domain" description="ABC transmembrane type-1" evidence="7">
    <location>
        <begin position="34"/>
        <end position="213"/>
    </location>
</feature>
<comment type="caution">
    <text evidence="8">The sequence shown here is derived from an EMBL/GenBank/DDBJ whole genome shotgun (WGS) entry which is preliminary data.</text>
</comment>
<dbReference type="STRING" id="1227496.C489_19501"/>
<keyword evidence="9" id="KW-1185">Reference proteome</keyword>
<dbReference type="GO" id="GO:0031460">
    <property type="term" value="P:glycine betaine transport"/>
    <property type="evidence" value="ECO:0007669"/>
    <property type="project" value="TreeGrafter"/>
</dbReference>
<keyword evidence="2 6" id="KW-0813">Transport</keyword>
<dbReference type="AlphaFoldDB" id="L9XNA7"/>
<feature type="transmembrane region" description="Helical" evidence="6">
    <location>
        <begin position="95"/>
        <end position="112"/>
    </location>
</feature>
<dbReference type="Proteomes" id="UP000011632">
    <property type="component" value="Unassembled WGS sequence"/>
</dbReference>
<keyword evidence="3 6" id="KW-0812">Transmembrane</keyword>
<evidence type="ECO:0000256" key="1">
    <source>
        <dbReference type="ARBA" id="ARBA00004141"/>
    </source>
</evidence>
<evidence type="ECO:0000256" key="2">
    <source>
        <dbReference type="ARBA" id="ARBA00022448"/>
    </source>
</evidence>
<dbReference type="PROSITE" id="PS50928">
    <property type="entry name" value="ABC_TM1"/>
    <property type="match status" value="1"/>
</dbReference>
<evidence type="ECO:0000313" key="9">
    <source>
        <dbReference type="Proteomes" id="UP000011632"/>
    </source>
</evidence>
<dbReference type="Pfam" id="PF00528">
    <property type="entry name" value="BPD_transp_1"/>
    <property type="match status" value="1"/>
</dbReference>
<sequence length="248" mass="26341">MTTLLASPIAMLPALVAEYVDFAATHFDELVVLTIQHALLAADTIAIAVPIAVTLGVATTYDDRAATVILWLAGIAMTIPSLALFGLLIPFLGIGSPPVIFALVLYSQLPVIRNTYVGLTKIDEATLSAGRGLGMTRRQRLRRIQLPIAMPVILAGVRNAVVIVIGVAAVGAYVGADGLGEYIFEGIRTGNTTMIVVATIAVSLLALAVDYTFGVVEQYLRLRNGETIDQALGTRFLTTLLSVRNTHQ</sequence>
<gene>
    <name evidence="8" type="ORF">C489_19501</name>
</gene>
<evidence type="ECO:0000256" key="6">
    <source>
        <dbReference type="RuleBase" id="RU363032"/>
    </source>
</evidence>
<comment type="similarity">
    <text evidence="6">Belongs to the binding-protein-dependent transport system permease family.</text>
</comment>
<evidence type="ECO:0000256" key="3">
    <source>
        <dbReference type="ARBA" id="ARBA00022692"/>
    </source>
</evidence>
<dbReference type="FunFam" id="1.10.3720.10:FF:000001">
    <property type="entry name" value="Glycine betaine ABC transporter, permease"/>
    <property type="match status" value="1"/>
</dbReference>
<feature type="transmembrane region" description="Helical" evidence="6">
    <location>
        <begin position="39"/>
        <end position="61"/>
    </location>
</feature>
<proteinExistence type="inferred from homology"/>
<keyword evidence="4 6" id="KW-1133">Transmembrane helix</keyword>
<dbReference type="InterPro" id="IPR051204">
    <property type="entry name" value="ABC_transp_perm/SBD"/>
</dbReference>
<organism evidence="8 9">
    <name type="scientific">Natrinema versiforme JCM 10478</name>
    <dbReference type="NCBI Taxonomy" id="1227496"/>
    <lineage>
        <taxon>Archaea</taxon>
        <taxon>Methanobacteriati</taxon>
        <taxon>Methanobacteriota</taxon>
        <taxon>Stenosarchaea group</taxon>
        <taxon>Halobacteria</taxon>
        <taxon>Halobacteriales</taxon>
        <taxon>Natrialbaceae</taxon>
        <taxon>Natrinema</taxon>
    </lineage>
</organism>
<dbReference type="GO" id="GO:0055085">
    <property type="term" value="P:transmembrane transport"/>
    <property type="evidence" value="ECO:0007669"/>
    <property type="project" value="InterPro"/>
</dbReference>
<dbReference type="EMBL" id="AOID01000062">
    <property type="protein sequence ID" value="ELY63284.1"/>
    <property type="molecule type" value="Genomic_DNA"/>
</dbReference>
<evidence type="ECO:0000256" key="4">
    <source>
        <dbReference type="ARBA" id="ARBA00022989"/>
    </source>
</evidence>
<dbReference type="PATRIC" id="fig|1227496.3.peg.3906"/>
<dbReference type="InterPro" id="IPR035906">
    <property type="entry name" value="MetI-like_sf"/>
</dbReference>
<name>L9XNA7_9EURY</name>
<feature type="transmembrane region" description="Helical" evidence="6">
    <location>
        <begin position="68"/>
        <end position="89"/>
    </location>
</feature>
<feature type="transmembrane region" description="Helical" evidence="6">
    <location>
        <begin position="148"/>
        <end position="174"/>
    </location>
</feature>
<feature type="transmembrane region" description="Helical" evidence="6">
    <location>
        <begin position="194"/>
        <end position="213"/>
    </location>
</feature>
<dbReference type="InterPro" id="IPR000515">
    <property type="entry name" value="MetI-like"/>
</dbReference>
<dbReference type="OrthoDB" id="198402at2157"/>
<protein>
    <submittedName>
        <fullName evidence="8">Binding-protein-dependent transport systems inner membrane component</fullName>
    </submittedName>
</protein>
<comment type="subcellular location">
    <subcellularLocation>
        <location evidence="6">Cell membrane</location>
        <topology evidence="6">Multi-pass membrane protein</topology>
    </subcellularLocation>
    <subcellularLocation>
        <location evidence="1">Membrane</location>
        <topology evidence="1">Multi-pass membrane protein</topology>
    </subcellularLocation>
</comment>
<dbReference type="PANTHER" id="PTHR30177">
    <property type="entry name" value="GLYCINE BETAINE/L-PROLINE TRANSPORT SYSTEM PERMEASE PROTEIN PROW"/>
    <property type="match status" value="1"/>
</dbReference>
<reference evidence="8 9" key="1">
    <citation type="journal article" date="2014" name="PLoS Genet.">
        <title>Phylogenetically driven sequencing of extremely halophilic archaea reveals strategies for static and dynamic osmo-response.</title>
        <authorList>
            <person name="Becker E.A."/>
            <person name="Seitzer P.M."/>
            <person name="Tritt A."/>
            <person name="Larsen D."/>
            <person name="Krusor M."/>
            <person name="Yao A.I."/>
            <person name="Wu D."/>
            <person name="Madern D."/>
            <person name="Eisen J.A."/>
            <person name="Darling A.E."/>
            <person name="Facciotti M.T."/>
        </authorList>
    </citation>
    <scope>NUCLEOTIDE SEQUENCE [LARGE SCALE GENOMIC DNA]</scope>
    <source>
        <strain evidence="8 9">JCM 10478</strain>
    </source>
</reference>
<evidence type="ECO:0000313" key="8">
    <source>
        <dbReference type="EMBL" id="ELY63284.1"/>
    </source>
</evidence>
<evidence type="ECO:0000259" key="7">
    <source>
        <dbReference type="PROSITE" id="PS50928"/>
    </source>
</evidence>
<keyword evidence="5 6" id="KW-0472">Membrane</keyword>
<evidence type="ECO:0000256" key="5">
    <source>
        <dbReference type="ARBA" id="ARBA00023136"/>
    </source>
</evidence>
<dbReference type="Gene3D" id="1.10.3720.10">
    <property type="entry name" value="MetI-like"/>
    <property type="match status" value="1"/>
</dbReference>
<dbReference type="PANTHER" id="PTHR30177:SF4">
    <property type="entry name" value="OSMOPROTECTANT IMPORT PERMEASE PROTEIN OSMW"/>
    <property type="match status" value="1"/>
</dbReference>
<dbReference type="RefSeq" id="WP_006432995.1">
    <property type="nucleotide sequence ID" value="NZ_AOID01000062.1"/>
</dbReference>